<evidence type="ECO:0000256" key="12">
    <source>
        <dbReference type="ARBA" id="ARBA00023136"/>
    </source>
</evidence>
<evidence type="ECO:0000256" key="3">
    <source>
        <dbReference type="ARBA" id="ARBA00010327"/>
    </source>
</evidence>
<keyword evidence="9 15" id="KW-0418">Kinase</keyword>
<dbReference type="EC" id="2.7.1.166" evidence="4 15"/>
<comment type="pathway">
    <text evidence="2 15">Bacterial outer membrane biogenesis; LPS core biosynthesis.</text>
</comment>
<dbReference type="Gene3D" id="1.10.510.10">
    <property type="entry name" value="Transferase(Phosphotransferase) domain 1"/>
    <property type="match status" value="1"/>
</dbReference>
<comment type="catalytic activity">
    <reaction evidence="14 15">
        <text>an alpha-Kdo-(2-&gt;6)-lipid IVA + ATP = a 4-O-phospho-alpha-Kdo-(2-&gt;6)-lipid IVA + ADP + H(+)</text>
        <dbReference type="Rhea" id="RHEA:74271"/>
        <dbReference type="ChEBI" id="CHEBI:15378"/>
        <dbReference type="ChEBI" id="CHEBI:30616"/>
        <dbReference type="ChEBI" id="CHEBI:176428"/>
        <dbReference type="ChEBI" id="CHEBI:193140"/>
        <dbReference type="ChEBI" id="CHEBI:456216"/>
        <dbReference type="EC" id="2.7.1.166"/>
    </reaction>
</comment>
<proteinExistence type="inferred from homology"/>
<keyword evidence="5 15" id="KW-1003">Cell membrane</keyword>
<dbReference type="RefSeq" id="WP_066410380.1">
    <property type="nucleotide sequence ID" value="NZ_FKBS01000013.1"/>
</dbReference>
<keyword evidence="8 15" id="KW-0547">Nucleotide-binding</keyword>
<evidence type="ECO:0000256" key="11">
    <source>
        <dbReference type="ARBA" id="ARBA00022985"/>
    </source>
</evidence>
<evidence type="ECO:0000256" key="14">
    <source>
        <dbReference type="ARBA" id="ARBA00034417"/>
    </source>
</evidence>
<comment type="similarity">
    <text evidence="3 15">Belongs to the protein kinase superfamily. KdkA/RfaP family.</text>
</comment>
<evidence type="ECO:0000256" key="4">
    <source>
        <dbReference type="ARBA" id="ARBA00011988"/>
    </source>
</evidence>
<dbReference type="GO" id="GO:0005524">
    <property type="term" value="F:ATP binding"/>
    <property type="evidence" value="ECO:0007669"/>
    <property type="project" value="UniProtKB-UniRule"/>
</dbReference>
<dbReference type="AlphaFoldDB" id="A0A157MZ34"/>
<evidence type="ECO:0000256" key="8">
    <source>
        <dbReference type="ARBA" id="ARBA00022741"/>
    </source>
</evidence>
<dbReference type="InterPro" id="IPR022826">
    <property type="entry name" value="KDO_kinase"/>
</dbReference>
<keyword evidence="11 15" id="KW-0448">Lipopolysaccharide biosynthesis</keyword>
<dbReference type="HAMAP" id="MF_00521">
    <property type="entry name" value="KDO_kinase"/>
    <property type="match status" value="1"/>
</dbReference>
<evidence type="ECO:0000313" key="17">
    <source>
        <dbReference type="Proteomes" id="UP000077037"/>
    </source>
</evidence>
<evidence type="ECO:0000256" key="13">
    <source>
        <dbReference type="ARBA" id="ARBA00029511"/>
    </source>
</evidence>
<dbReference type="SUPFAM" id="SSF56112">
    <property type="entry name" value="Protein kinase-like (PK-like)"/>
    <property type="match status" value="1"/>
</dbReference>
<evidence type="ECO:0000256" key="1">
    <source>
        <dbReference type="ARBA" id="ARBA00004515"/>
    </source>
</evidence>
<dbReference type="GO" id="GO:0016773">
    <property type="term" value="F:phosphotransferase activity, alcohol group as acceptor"/>
    <property type="evidence" value="ECO:0007669"/>
    <property type="project" value="UniProtKB-UniRule"/>
</dbReference>
<evidence type="ECO:0000256" key="9">
    <source>
        <dbReference type="ARBA" id="ARBA00022777"/>
    </source>
</evidence>
<evidence type="ECO:0000256" key="5">
    <source>
        <dbReference type="ARBA" id="ARBA00022475"/>
    </source>
</evidence>
<dbReference type="NCBIfam" id="NF002475">
    <property type="entry name" value="PRK01723.1"/>
    <property type="match status" value="1"/>
</dbReference>
<accession>A0A157MZ34</accession>
<evidence type="ECO:0000256" key="6">
    <source>
        <dbReference type="ARBA" id="ARBA00022519"/>
    </source>
</evidence>
<keyword evidence="12 15" id="KW-0472">Membrane</keyword>
<dbReference type="InterPro" id="IPR011009">
    <property type="entry name" value="Kinase-like_dom_sf"/>
</dbReference>
<dbReference type="UniPathway" id="UPA00958"/>
<evidence type="ECO:0000256" key="7">
    <source>
        <dbReference type="ARBA" id="ARBA00022679"/>
    </source>
</evidence>
<dbReference type="Pfam" id="PF06293">
    <property type="entry name" value="Kdo"/>
    <property type="match status" value="1"/>
</dbReference>
<evidence type="ECO:0000313" key="16">
    <source>
        <dbReference type="EMBL" id="SAI14090.1"/>
    </source>
</evidence>
<evidence type="ECO:0000256" key="2">
    <source>
        <dbReference type="ARBA" id="ARBA00004713"/>
    </source>
</evidence>
<evidence type="ECO:0000256" key="10">
    <source>
        <dbReference type="ARBA" id="ARBA00022840"/>
    </source>
</evidence>
<comment type="subcellular location">
    <subcellularLocation>
        <location evidence="1 15">Cell inner membrane</location>
        <topology evidence="1 15">Peripheral membrane protein</topology>
        <orientation evidence="1 15">Cytoplasmic side</orientation>
    </subcellularLocation>
</comment>
<dbReference type="GO" id="GO:0009244">
    <property type="term" value="P:lipopolysaccharide core region biosynthetic process"/>
    <property type="evidence" value="ECO:0007669"/>
    <property type="project" value="UniProtKB-UniRule"/>
</dbReference>
<comment type="function">
    <text evidence="15">Catalyzes the ATP-dependent phosphorylation of the 3-deoxy-D-manno-octulosonic acid (Kdo) residue in Kdo-lipid IV(A) at the 4-OH position.</text>
</comment>
<gene>
    <name evidence="15 16" type="primary">kdkA</name>
    <name evidence="16" type="ORF">SAMEA1982600_01511</name>
</gene>
<dbReference type="GO" id="GO:0016301">
    <property type="term" value="F:kinase activity"/>
    <property type="evidence" value="ECO:0007669"/>
    <property type="project" value="UniProtKB-KW"/>
</dbReference>
<evidence type="ECO:0000256" key="15">
    <source>
        <dbReference type="HAMAP-Rule" id="MF_00521"/>
    </source>
</evidence>
<reference evidence="16 17" key="1">
    <citation type="submission" date="2016-03" db="EMBL/GenBank/DDBJ databases">
        <authorList>
            <consortium name="Pathogen Informatics"/>
        </authorList>
    </citation>
    <scope>NUCLEOTIDE SEQUENCE [LARGE SCALE GENOMIC DNA]</scope>
    <source>
        <strain evidence="16 17">NCTC13364</strain>
    </source>
</reference>
<keyword evidence="6 15" id="KW-0997">Cell inner membrane</keyword>
<dbReference type="EMBL" id="FKBS01000013">
    <property type="protein sequence ID" value="SAI14090.1"/>
    <property type="molecule type" value="Genomic_DNA"/>
</dbReference>
<keyword evidence="10 15" id="KW-0067">ATP-binding</keyword>
<dbReference type="GO" id="GO:0005886">
    <property type="term" value="C:plasma membrane"/>
    <property type="evidence" value="ECO:0007669"/>
    <property type="project" value="UniProtKB-SubCell"/>
</dbReference>
<sequence length="242" mass="26462">MPADAILDATRHQAWPAPADGAMLWNAARLGDTPPARWFDPESYGDLASPVAAGGRQAAWMVAGQGWQGVLRGYRRGGLVARISRESYAWRSEDGTRSFREYRLLAALHAQGLRVPMPLAAGYWRRGWSYRAAILVERIPDVRPLALALDASPDEVAGAIARMHRAGVWHADLNAFNILLDAQGHAWLIDFDRGKAGGLSSRARAGNLLRLRRSLRKVAGEQGEACWQGLQAAYARAWSATA</sequence>
<organism evidence="16 17">
    <name type="scientific">Bordetella ansorpii</name>
    <dbReference type="NCBI Taxonomy" id="288768"/>
    <lineage>
        <taxon>Bacteria</taxon>
        <taxon>Pseudomonadati</taxon>
        <taxon>Pseudomonadota</taxon>
        <taxon>Betaproteobacteria</taxon>
        <taxon>Burkholderiales</taxon>
        <taxon>Alcaligenaceae</taxon>
        <taxon>Bordetella</taxon>
    </lineage>
</organism>
<name>A0A157MZ34_9BORD</name>
<feature type="active site" evidence="15">
    <location>
        <position position="172"/>
    </location>
</feature>
<dbReference type="Proteomes" id="UP000077037">
    <property type="component" value="Unassembled WGS sequence"/>
</dbReference>
<protein>
    <recommendedName>
        <fullName evidence="13 15">3-deoxy-D-manno-octulosonic acid kinase</fullName>
        <shortName evidence="15">Kdo kinase</shortName>
        <ecNumber evidence="4 15">2.7.1.166</ecNumber>
    </recommendedName>
</protein>
<keyword evidence="7 15" id="KW-0808">Transferase</keyword>